<proteinExistence type="predicted"/>
<dbReference type="AlphaFoldDB" id="A0A2J8B4W5"/>
<dbReference type="Pfam" id="PF04977">
    <property type="entry name" value="DivIC"/>
    <property type="match status" value="1"/>
</dbReference>
<dbReference type="InterPro" id="IPR007060">
    <property type="entry name" value="FtsL/DivIC"/>
</dbReference>
<evidence type="ECO:0000313" key="2">
    <source>
        <dbReference type="Proteomes" id="UP000236394"/>
    </source>
</evidence>
<protein>
    <recommendedName>
        <fullName evidence="3">Septum formation initiator</fullName>
    </recommendedName>
</protein>
<gene>
    <name evidence="1" type="ORF">B7R76_02725</name>
</gene>
<dbReference type="RefSeq" id="WP_012993289.1">
    <property type="nucleotide sequence ID" value="NZ_NBZD01000001.1"/>
</dbReference>
<evidence type="ECO:0000313" key="1">
    <source>
        <dbReference type="EMBL" id="PNH19808.1"/>
    </source>
</evidence>
<sequence length="106" mass="12084">MTNKNMSSRTKKPLFNFLISLTVIAGLVLAAGIFLRQQEEFQRIHKRSEELAEMYKDVEADANSIEAKTKAIMSTEDVENLARNELGMLKQGEIVFKDADENYNKN</sequence>
<name>A0A2J8B4W5_9FIRM</name>
<reference evidence="2" key="1">
    <citation type="submission" date="2017-04" db="EMBL/GenBank/DDBJ databases">
        <authorList>
            <person name="Bumgarner R.E."/>
            <person name="Fredricks D.N."/>
            <person name="Srinivasan S."/>
        </authorList>
    </citation>
    <scope>NUCLEOTIDE SEQUENCE [LARGE SCALE GENOMIC DNA]</scope>
    <source>
        <strain evidence="2">KA00405</strain>
    </source>
</reference>
<dbReference type="EMBL" id="NBZD01000001">
    <property type="protein sequence ID" value="PNH19808.1"/>
    <property type="molecule type" value="Genomic_DNA"/>
</dbReference>
<dbReference type="Proteomes" id="UP000236394">
    <property type="component" value="Unassembled WGS sequence"/>
</dbReference>
<evidence type="ECO:0008006" key="3">
    <source>
        <dbReference type="Google" id="ProtNLM"/>
    </source>
</evidence>
<organism evidence="1 2">
    <name type="scientific">Mageeibacillus indolicus</name>
    <dbReference type="NCBI Taxonomy" id="884684"/>
    <lineage>
        <taxon>Bacteria</taxon>
        <taxon>Bacillati</taxon>
        <taxon>Bacillota</taxon>
        <taxon>Clostridia</taxon>
        <taxon>Eubacteriales</taxon>
        <taxon>Oscillospiraceae</taxon>
        <taxon>Mageeibacillus</taxon>
    </lineage>
</organism>
<comment type="caution">
    <text evidence="1">The sequence shown here is derived from an EMBL/GenBank/DDBJ whole genome shotgun (WGS) entry which is preliminary data.</text>
</comment>
<accession>A0A2J8B4W5</accession>